<name>A0ABV3DJ17_9ACTN</name>
<dbReference type="Proteomes" id="UP001551482">
    <property type="component" value="Unassembled WGS sequence"/>
</dbReference>
<keyword evidence="2" id="KW-1185">Reference proteome</keyword>
<accession>A0ABV3DJ17</accession>
<dbReference type="EMBL" id="JBEZFP010000049">
    <property type="protein sequence ID" value="MEU8135753.1"/>
    <property type="molecule type" value="Genomic_DNA"/>
</dbReference>
<organism evidence="1 2">
    <name type="scientific">Streptodolium elevatio</name>
    <dbReference type="NCBI Taxonomy" id="3157996"/>
    <lineage>
        <taxon>Bacteria</taxon>
        <taxon>Bacillati</taxon>
        <taxon>Actinomycetota</taxon>
        <taxon>Actinomycetes</taxon>
        <taxon>Kitasatosporales</taxon>
        <taxon>Streptomycetaceae</taxon>
        <taxon>Streptodolium</taxon>
    </lineage>
</organism>
<sequence length="363" mass="38841">MTRVAHAQPERPLWWKTPLAVDPVAGRIWTGDRVEEFALDDATRVAAYEDRVLRLAALGNGRLAAVLPAHRGASDCRIAVGRPGAWEREVVLDNLHEHHGVVAGLAMSDDEPLSRTLDGDPTLTVTEHGIVVADGRSGVVAHFTPDLDLVGLWYAGGTDETELIGYATAHGVLTTARWAARDSLIFRLTADGPQQLLAQYAAYAMPADNDRIWVVGNFDILLLDRDGGTIATARTPRDLVLAAHAAGACCVMATTSSVAVAVAEDDRIVTHTILVEDLIDIVAVFPVKPHDNAPLLEITSKHSLSYGYSAHPATNGEHHVAVDKVKPGAEEEVTAALREAGATAVQSRAHDVDGLRRPCCENS</sequence>
<evidence type="ECO:0000313" key="2">
    <source>
        <dbReference type="Proteomes" id="UP001551482"/>
    </source>
</evidence>
<evidence type="ECO:0000313" key="1">
    <source>
        <dbReference type="EMBL" id="MEU8135753.1"/>
    </source>
</evidence>
<gene>
    <name evidence="1" type="ORF">AB0C36_19810</name>
</gene>
<protein>
    <submittedName>
        <fullName evidence="1">Uncharacterized protein</fullName>
    </submittedName>
</protein>
<proteinExistence type="predicted"/>
<dbReference type="RefSeq" id="WP_358355738.1">
    <property type="nucleotide sequence ID" value="NZ_JBEZFP010000049.1"/>
</dbReference>
<comment type="caution">
    <text evidence="1">The sequence shown here is derived from an EMBL/GenBank/DDBJ whole genome shotgun (WGS) entry which is preliminary data.</text>
</comment>
<reference evidence="1 2" key="1">
    <citation type="submission" date="2024-06" db="EMBL/GenBank/DDBJ databases">
        <title>The Natural Products Discovery Center: Release of the First 8490 Sequenced Strains for Exploring Actinobacteria Biosynthetic Diversity.</title>
        <authorList>
            <person name="Kalkreuter E."/>
            <person name="Kautsar S.A."/>
            <person name="Yang D."/>
            <person name="Bader C.D."/>
            <person name="Teijaro C.N."/>
            <person name="Fluegel L."/>
            <person name="Davis C.M."/>
            <person name="Simpson J.R."/>
            <person name="Lauterbach L."/>
            <person name="Steele A.D."/>
            <person name="Gui C."/>
            <person name="Meng S."/>
            <person name="Li G."/>
            <person name="Viehrig K."/>
            <person name="Ye F."/>
            <person name="Su P."/>
            <person name="Kiefer A.F."/>
            <person name="Nichols A."/>
            <person name="Cepeda A.J."/>
            <person name="Yan W."/>
            <person name="Fan B."/>
            <person name="Jiang Y."/>
            <person name="Adhikari A."/>
            <person name="Zheng C.-J."/>
            <person name="Schuster L."/>
            <person name="Cowan T.M."/>
            <person name="Smanski M.J."/>
            <person name="Chevrette M.G."/>
            <person name="De Carvalho L.P.S."/>
            <person name="Shen B."/>
        </authorList>
    </citation>
    <scope>NUCLEOTIDE SEQUENCE [LARGE SCALE GENOMIC DNA]</scope>
    <source>
        <strain evidence="1 2">NPDC048946</strain>
    </source>
</reference>